<dbReference type="RefSeq" id="WP_342848238.1">
    <property type="nucleotide sequence ID" value="NZ_JBBMQO010000004.1"/>
</dbReference>
<dbReference type="InterPro" id="IPR011010">
    <property type="entry name" value="DNA_brk_join_enz"/>
</dbReference>
<gene>
    <name evidence="6" type="ORF">WNY59_09500</name>
</gene>
<evidence type="ECO:0000256" key="3">
    <source>
        <dbReference type="ARBA" id="ARBA00023125"/>
    </source>
</evidence>
<evidence type="ECO:0000313" key="7">
    <source>
        <dbReference type="Proteomes" id="UP001477870"/>
    </source>
</evidence>
<keyword evidence="4" id="KW-0233">DNA recombination</keyword>
<dbReference type="InterPro" id="IPR013762">
    <property type="entry name" value="Integrase-like_cat_sf"/>
</dbReference>
<feature type="domain" description="Tyr recombinase" evidence="5">
    <location>
        <begin position="129"/>
        <end position="303"/>
    </location>
</feature>
<comment type="caution">
    <text evidence="6">The sequence shown here is derived from an EMBL/GenBank/DDBJ whole genome shotgun (WGS) entry which is preliminary data.</text>
</comment>
<comment type="similarity">
    <text evidence="1">Belongs to the 'phage' integrase family.</text>
</comment>
<dbReference type="PANTHER" id="PTHR30629:SF2">
    <property type="entry name" value="PROPHAGE INTEGRASE INTS-RELATED"/>
    <property type="match status" value="1"/>
</dbReference>
<keyword evidence="2" id="KW-0229">DNA integration</keyword>
<sequence>MAHKIRDAGCTDPRDFISRAEIITVEDVLKADAARKAELASAVSERAAMNKIVKSSIGKKNIASLRKTDFAKLKKEWEAEGLANSSISKYLSSLRSAVNEAIADKALDPKQVIKIPEYRKQVNRDVEEQKGANVTPKEIAAIFDNLKHAHARLAYFWLLNTGARVGAVLDLKGNQIDYKNGLIDLNPKGRTQNNKFRPIQPLSTIAIKWSSMLELPKGPLIQYRGKQVRSMKNAMRGAIRKAGLSQQINTYSIRYAMAAHLRKHGIATEQIALFLGHSQPNRRYRITQGYAPFPEDYLKNLVPVIDEFILEIDSHSSRKLIVPDEWIANYIERLKDIEIV</sequence>
<evidence type="ECO:0000259" key="5">
    <source>
        <dbReference type="PROSITE" id="PS51898"/>
    </source>
</evidence>
<organism evidence="6 7">
    <name type="scientific">Ahrensia kielensis</name>
    <dbReference type="NCBI Taxonomy" id="76980"/>
    <lineage>
        <taxon>Bacteria</taxon>
        <taxon>Pseudomonadati</taxon>
        <taxon>Pseudomonadota</taxon>
        <taxon>Alphaproteobacteria</taxon>
        <taxon>Hyphomicrobiales</taxon>
        <taxon>Ahrensiaceae</taxon>
        <taxon>Ahrensia</taxon>
    </lineage>
</organism>
<proteinExistence type="inferred from homology"/>
<dbReference type="InterPro" id="IPR002104">
    <property type="entry name" value="Integrase_catalytic"/>
</dbReference>
<evidence type="ECO:0000313" key="6">
    <source>
        <dbReference type="EMBL" id="MEM5501825.1"/>
    </source>
</evidence>
<reference evidence="6 7" key="1">
    <citation type="submission" date="2024-03" db="EMBL/GenBank/DDBJ databases">
        <title>Community enrichment and isolation of bacterial strains for fucoidan degradation.</title>
        <authorList>
            <person name="Sichert A."/>
        </authorList>
    </citation>
    <scope>NUCLEOTIDE SEQUENCE [LARGE SCALE GENOMIC DNA]</scope>
    <source>
        <strain evidence="6 7">AS62</strain>
    </source>
</reference>
<dbReference type="EMBL" id="JBBMQO010000004">
    <property type="protein sequence ID" value="MEM5501825.1"/>
    <property type="molecule type" value="Genomic_DNA"/>
</dbReference>
<keyword evidence="3" id="KW-0238">DNA-binding</keyword>
<keyword evidence="7" id="KW-1185">Reference proteome</keyword>
<dbReference type="Proteomes" id="UP001477870">
    <property type="component" value="Unassembled WGS sequence"/>
</dbReference>
<evidence type="ECO:0000256" key="4">
    <source>
        <dbReference type="ARBA" id="ARBA00023172"/>
    </source>
</evidence>
<dbReference type="PANTHER" id="PTHR30629">
    <property type="entry name" value="PROPHAGE INTEGRASE"/>
    <property type="match status" value="1"/>
</dbReference>
<dbReference type="Pfam" id="PF00589">
    <property type="entry name" value="Phage_integrase"/>
    <property type="match status" value="1"/>
</dbReference>
<dbReference type="SUPFAM" id="SSF56349">
    <property type="entry name" value="DNA breaking-rejoining enzymes"/>
    <property type="match status" value="1"/>
</dbReference>
<dbReference type="Gene3D" id="1.10.150.130">
    <property type="match status" value="1"/>
</dbReference>
<dbReference type="PROSITE" id="PS51898">
    <property type="entry name" value="TYR_RECOMBINASE"/>
    <property type="match status" value="1"/>
</dbReference>
<evidence type="ECO:0000256" key="2">
    <source>
        <dbReference type="ARBA" id="ARBA00022908"/>
    </source>
</evidence>
<accession>A0ABU9T6S4</accession>
<protein>
    <submittedName>
        <fullName evidence="6">Tyrosine-type recombinase/integrase</fullName>
    </submittedName>
</protein>
<evidence type="ECO:0000256" key="1">
    <source>
        <dbReference type="ARBA" id="ARBA00008857"/>
    </source>
</evidence>
<name>A0ABU9T6S4_9HYPH</name>
<dbReference type="InterPro" id="IPR050808">
    <property type="entry name" value="Phage_Integrase"/>
</dbReference>
<dbReference type="InterPro" id="IPR010998">
    <property type="entry name" value="Integrase_recombinase_N"/>
</dbReference>
<dbReference type="Gene3D" id="1.10.443.10">
    <property type="entry name" value="Intergrase catalytic core"/>
    <property type="match status" value="1"/>
</dbReference>